<keyword evidence="3" id="KW-0808">Transferase</keyword>
<evidence type="ECO:0000313" key="13">
    <source>
        <dbReference type="EMBL" id="GFO94877.1"/>
    </source>
</evidence>
<evidence type="ECO:0000256" key="6">
    <source>
        <dbReference type="ARBA" id="ARBA00022777"/>
    </source>
</evidence>
<comment type="cofactor">
    <cofactor evidence="1">
        <name>Mg(2+)</name>
        <dbReference type="ChEBI" id="CHEBI:18420"/>
    </cofactor>
</comment>
<dbReference type="InterPro" id="IPR049874">
    <property type="entry name" value="ROK_cs"/>
</dbReference>
<evidence type="ECO:0000256" key="7">
    <source>
        <dbReference type="ARBA" id="ARBA00022833"/>
    </source>
</evidence>
<dbReference type="CDD" id="cd24067">
    <property type="entry name" value="ASKHA_NBD_ROK_BsFRK-like"/>
    <property type="match status" value="1"/>
</dbReference>
<keyword evidence="7" id="KW-0862">Zinc</keyword>
<evidence type="ECO:0000313" key="14">
    <source>
        <dbReference type="Proteomes" id="UP000660047"/>
    </source>
</evidence>
<evidence type="ECO:0000256" key="4">
    <source>
        <dbReference type="ARBA" id="ARBA00022723"/>
    </source>
</evidence>
<reference evidence="13" key="1">
    <citation type="submission" date="2020-06" db="EMBL/GenBank/DDBJ databases">
        <title>Characterization of fructooligosaccharide metabolism and fructooligosaccharide-degrading enzymes in human commensal butyrate producers.</title>
        <authorList>
            <person name="Tanno H."/>
            <person name="Fujii T."/>
            <person name="Hirano K."/>
            <person name="Maeno S."/>
            <person name="Tonozuka T."/>
            <person name="Sakamoto M."/>
            <person name="Ohkuma M."/>
            <person name="Tochio T."/>
            <person name="Endo A."/>
        </authorList>
    </citation>
    <scope>NUCLEOTIDE SEQUENCE</scope>
    <source>
        <strain evidence="13">JCM 31265</strain>
    </source>
</reference>
<keyword evidence="10" id="KW-0119">Carbohydrate metabolism</keyword>
<dbReference type="PANTHER" id="PTHR42742:SF3">
    <property type="entry name" value="FRUCTOKINASE"/>
    <property type="match status" value="1"/>
</dbReference>
<dbReference type="Gene3D" id="3.30.420.40">
    <property type="match status" value="2"/>
</dbReference>
<evidence type="ECO:0000256" key="10">
    <source>
        <dbReference type="ARBA" id="ARBA00023277"/>
    </source>
</evidence>
<evidence type="ECO:0000256" key="5">
    <source>
        <dbReference type="ARBA" id="ARBA00022741"/>
    </source>
</evidence>
<name>A0AAI9NYR9_9FIRM</name>
<keyword evidence="8" id="KW-0067">ATP-binding</keyword>
<sequence>MYYGALEAGGTKMVCAIGDADKNIIDRISIPTGTPDQSLPAMIDYFKKYDISALGIGTFGPADINPNSPTYGSIMRSPKKDWEGFSLYKAFTDALGCLVVVDTDVNAAAWGEYLYGALKGLNSGMYLTVGTGIGGGIISDGRLIHGMEHPETGHILIPRRTGDDIPCTCRFHQSCVEGLASGPMLERRTGMKGKDIPADSPVWDLEAFYIAEALVNYTMCYSVERIVLGGGVMDNKFLFPMIRNYYTELLSGYIDMPQVKDTDTYIVPAGLEGNQGIIGAMNLF</sequence>
<keyword evidence="6" id="KW-0418">Kinase</keyword>
<dbReference type="InterPro" id="IPR000600">
    <property type="entry name" value="ROK"/>
</dbReference>
<dbReference type="Pfam" id="PF00480">
    <property type="entry name" value="ROK"/>
    <property type="match status" value="1"/>
</dbReference>
<gene>
    <name evidence="13" type="ORF">COEU31_19230</name>
</gene>
<comment type="catalytic activity">
    <reaction evidence="12">
        <text>D-fructose + ATP = D-fructose 6-phosphate + ADP + H(+)</text>
        <dbReference type="Rhea" id="RHEA:16125"/>
        <dbReference type="ChEBI" id="CHEBI:15378"/>
        <dbReference type="ChEBI" id="CHEBI:30616"/>
        <dbReference type="ChEBI" id="CHEBI:37721"/>
        <dbReference type="ChEBI" id="CHEBI:61527"/>
        <dbReference type="ChEBI" id="CHEBI:456216"/>
        <dbReference type="EC" id="2.7.1.4"/>
    </reaction>
</comment>
<organism evidence="13 14">
    <name type="scientific">Coprococcus eutactus</name>
    <dbReference type="NCBI Taxonomy" id="33043"/>
    <lineage>
        <taxon>Bacteria</taxon>
        <taxon>Bacillati</taxon>
        <taxon>Bacillota</taxon>
        <taxon>Clostridia</taxon>
        <taxon>Lachnospirales</taxon>
        <taxon>Lachnospiraceae</taxon>
        <taxon>Coprococcus</taxon>
    </lineage>
</organism>
<dbReference type="EMBL" id="BLYL01000011">
    <property type="protein sequence ID" value="GFO94877.1"/>
    <property type="molecule type" value="Genomic_DNA"/>
</dbReference>
<dbReference type="PANTHER" id="PTHR42742">
    <property type="entry name" value="TRANSCRIPTIONAL REPRESSOR MPRA"/>
    <property type="match status" value="1"/>
</dbReference>
<keyword evidence="9" id="KW-0460">Magnesium</keyword>
<evidence type="ECO:0000256" key="9">
    <source>
        <dbReference type="ARBA" id="ARBA00022842"/>
    </source>
</evidence>
<comment type="similarity">
    <text evidence="2">Belongs to the ROK (NagC/XylR) family.</text>
</comment>
<keyword evidence="5" id="KW-0547">Nucleotide-binding</keyword>
<evidence type="ECO:0000256" key="11">
    <source>
        <dbReference type="ARBA" id="ARBA00038887"/>
    </source>
</evidence>
<dbReference type="GO" id="GO:0046872">
    <property type="term" value="F:metal ion binding"/>
    <property type="evidence" value="ECO:0007669"/>
    <property type="project" value="UniProtKB-KW"/>
</dbReference>
<evidence type="ECO:0000256" key="1">
    <source>
        <dbReference type="ARBA" id="ARBA00001946"/>
    </source>
</evidence>
<dbReference type="FunFam" id="3.30.420.40:FF:000153">
    <property type="entry name" value="Putative fructokinase"/>
    <property type="match status" value="1"/>
</dbReference>
<accession>A0AAI9NYR9</accession>
<evidence type="ECO:0000256" key="2">
    <source>
        <dbReference type="ARBA" id="ARBA00006479"/>
    </source>
</evidence>
<proteinExistence type="inferred from homology"/>
<dbReference type="InterPro" id="IPR051804">
    <property type="entry name" value="Carb_Metab_Reg_Kinase/Isom"/>
</dbReference>
<dbReference type="InterPro" id="IPR043129">
    <property type="entry name" value="ATPase_NBD"/>
</dbReference>
<comment type="caution">
    <text evidence="13">The sequence shown here is derived from an EMBL/GenBank/DDBJ whole genome shotgun (WGS) entry which is preliminary data.</text>
</comment>
<keyword evidence="4" id="KW-0479">Metal-binding</keyword>
<dbReference type="AlphaFoldDB" id="A0AAI9NYR9"/>
<dbReference type="GO" id="GO:0008865">
    <property type="term" value="F:fructokinase activity"/>
    <property type="evidence" value="ECO:0007669"/>
    <property type="project" value="UniProtKB-EC"/>
</dbReference>
<evidence type="ECO:0000256" key="3">
    <source>
        <dbReference type="ARBA" id="ARBA00022679"/>
    </source>
</evidence>
<dbReference type="SUPFAM" id="SSF53067">
    <property type="entry name" value="Actin-like ATPase domain"/>
    <property type="match status" value="1"/>
</dbReference>
<dbReference type="GO" id="GO:0005524">
    <property type="term" value="F:ATP binding"/>
    <property type="evidence" value="ECO:0007669"/>
    <property type="project" value="UniProtKB-KW"/>
</dbReference>
<dbReference type="PROSITE" id="PS01125">
    <property type="entry name" value="ROK"/>
    <property type="match status" value="1"/>
</dbReference>
<dbReference type="RefSeq" id="WP_055224287.1">
    <property type="nucleotide sequence ID" value="NZ_BLYL01000011.1"/>
</dbReference>
<protein>
    <recommendedName>
        <fullName evidence="11">fructokinase</fullName>
        <ecNumber evidence="11">2.7.1.4</ecNumber>
    </recommendedName>
</protein>
<dbReference type="EC" id="2.7.1.4" evidence="11"/>
<evidence type="ECO:0000256" key="12">
    <source>
        <dbReference type="ARBA" id="ARBA00048451"/>
    </source>
</evidence>
<evidence type="ECO:0000256" key="8">
    <source>
        <dbReference type="ARBA" id="ARBA00022840"/>
    </source>
</evidence>
<dbReference type="Proteomes" id="UP000660047">
    <property type="component" value="Unassembled WGS sequence"/>
</dbReference>